<dbReference type="SMART" id="SM00356">
    <property type="entry name" value="ZnF_C3H1"/>
    <property type="match status" value="1"/>
</dbReference>
<dbReference type="GO" id="GO:0000978">
    <property type="term" value="F:RNA polymerase II cis-regulatory region sequence-specific DNA binding"/>
    <property type="evidence" value="ECO:0007669"/>
    <property type="project" value="TreeGrafter"/>
</dbReference>
<evidence type="ECO:0000256" key="10">
    <source>
        <dbReference type="ARBA" id="ARBA00023163"/>
    </source>
</evidence>
<evidence type="ECO:0000313" key="16">
    <source>
        <dbReference type="EMBL" id="JAS45463.1"/>
    </source>
</evidence>
<evidence type="ECO:0000256" key="2">
    <source>
        <dbReference type="ARBA" id="ARBA00004123"/>
    </source>
</evidence>
<dbReference type="InterPro" id="IPR000467">
    <property type="entry name" value="G_patch_dom"/>
</dbReference>
<dbReference type="SUPFAM" id="SSF63748">
    <property type="entry name" value="Tudor/PWWP/MBT"/>
    <property type="match status" value="1"/>
</dbReference>
<evidence type="ECO:0000256" key="7">
    <source>
        <dbReference type="ARBA" id="ARBA00022833"/>
    </source>
</evidence>
<evidence type="ECO:0000256" key="4">
    <source>
        <dbReference type="ARBA" id="ARBA00022491"/>
    </source>
</evidence>
<evidence type="ECO:0000256" key="6">
    <source>
        <dbReference type="ARBA" id="ARBA00022771"/>
    </source>
</evidence>
<evidence type="ECO:0000259" key="15">
    <source>
        <dbReference type="PROSITE" id="PS50174"/>
    </source>
</evidence>
<dbReference type="EMBL" id="GECZ01024306">
    <property type="protein sequence ID" value="JAS45463.1"/>
    <property type="molecule type" value="Transcribed_RNA"/>
</dbReference>
<dbReference type="PROSITE" id="PS50103">
    <property type="entry name" value="ZF_C3H1"/>
    <property type="match status" value="1"/>
</dbReference>
<dbReference type="SMART" id="SM00443">
    <property type="entry name" value="G_patch"/>
    <property type="match status" value="1"/>
</dbReference>
<evidence type="ECO:0000256" key="3">
    <source>
        <dbReference type="ARBA" id="ARBA00022414"/>
    </source>
</evidence>
<feature type="domain" description="G-patch" evidence="15">
    <location>
        <begin position="319"/>
        <end position="365"/>
    </location>
</feature>
<evidence type="ECO:0000256" key="5">
    <source>
        <dbReference type="ARBA" id="ARBA00022723"/>
    </source>
</evidence>
<dbReference type="PROSITE" id="PS50174">
    <property type="entry name" value="G_PATCH"/>
    <property type="match status" value="1"/>
</dbReference>
<dbReference type="PANTHER" id="PTHR46297">
    <property type="entry name" value="ZINC FINGER CCCH-TYPE WITH G PATCH DOMAIN-CONTAINING PROTEIN"/>
    <property type="match status" value="1"/>
</dbReference>
<proteinExistence type="predicted"/>
<dbReference type="InterPro" id="IPR000571">
    <property type="entry name" value="Znf_CCCH"/>
</dbReference>
<dbReference type="GO" id="GO:0008270">
    <property type="term" value="F:zinc ion binding"/>
    <property type="evidence" value="ECO:0007669"/>
    <property type="project" value="UniProtKB-KW"/>
</dbReference>
<accession>A0A1B6F6I4</accession>
<evidence type="ECO:0000256" key="13">
    <source>
        <dbReference type="SAM" id="MobiDB-lite"/>
    </source>
</evidence>
<keyword evidence="4" id="KW-0678">Repressor</keyword>
<feature type="region of interest" description="Disordered" evidence="13">
    <location>
        <begin position="272"/>
        <end position="292"/>
    </location>
</feature>
<dbReference type="CDD" id="cd20384">
    <property type="entry name" value="Tudor_ZGPAT"/>
    <property type="match status" value="1"/>
</dbReference>
<keyword evidence="6 12" id="KW-0863">Zinc-finger</keyword>
<name>A0A1B6F6I4_9HEMI</name>
<gene>
    <name evidence="16" type="ORF">g.8766</name>
</gene>
<comment type="subcellular location">
    <subcellularLocation>
        <location evidence="2">Nucleus</location>
    </subcellularLocation>
</comment>
<sequence length="515" mass="58356">METQTDSLSKSIEQYETQLLQIRRAINLASSSSEKQDLYVLEKDIVELISLTKETLSSLSQQSATQDSISNTDQADEFSEEYALFKAELAELEESSAGGNNNEDDESIEEYAVHNIPEELQEEIHALKGSKCQAPHKRHWGDESYYNALIMDIETKERVTDINHIQVRVMFVNPTEREMLPCPYYLDGECKFTDDKCHFSHGELVPLEKIREYREPDFKSVKEGSQVLAKQKDNLWYRAKVDTILSDTRCLVKFQSEGCEIVELDLHDILPLDNESNSEDDSSSSESDNDDEISQEYFVSLSLLRTPPSTALGAWEKHTKGIGSRLMANMGYIVGCGLGKNGEGRLEPVEAMAYPPGKSLDACMALREAAGGDENMFKAEQRQKKQQRQLLKMQQKQRLKDANKKDIFSFINSKLLAIGSAAHISTTPQTTLASSSSKGLNVERFRLGESIMKTQKDIDKYTESLKRHEKGSITHNTLNNKLKDAQIEMNRLQNSDKLIAREQSHRDGRKKMSIF</sequence>
<evidence type="ECO:0000256" key="12">
    <source>
        <dbReference type="PROSITE-ProRule" id="PRU00723"/>
    </source>
</evidence>
<keyword evidence="5 12" id="KW-0479">Metal-binding</keyword>
<dbReference type="Pfam" id="PF01585">
    <property type="entry name" value="G-patch"/>
    <property type="match status" value="1"/>
</dbReference>
<dbReference type="Gene3D" id="2.30.30.140">
    <property type="match status" value="1"/>
</dbReference>
<evidence type="ECO:0000259" key="14">
    <source>
        <dbReference type="PROSITE" id="PS50103"/>
    </source>
</evidence>
<dbReference type="PANTHER" id="PTHR46297:SF1">
    <property type="entry name" value="ZINC FINGER CCCH-TYPE WITH G PATCH DOMAIN-CONTAINING PROTEIN"/>
    <property type="match status" value="1"/>
</dbReference>
<feature type="compositionally biased region" description="Acidic residues" evidence="13">
    <location>
        <begin position="276"/>
        <end position="292"/>
    </location>
</feature>
<dbReference type="AlphaFoldDB" id="A0A1B6F6I4"/>
<feature type="domain" description="C3H1-type" evidence="14">
    <location>
        <begin position="176"/>
        <end position="204"/>
    </location>
</feature>
<evidence type="ECO:0000256" key="8">
    <source>
        <dbReference type="ARBA" id="ARBA00023015"/>
    </source>
</evidence>
<keyword evidence="9" id="KW-0238">DNA-binding</keyword>
<comment type="function">
    <text evidence="1">Transcription repressor.</text>
</comment>
<evidence type="ECO:0000256" key="9">
    <source>
        <dbReference type="ARBA" id="ARBA00023125"/>
    </source>
</evidence>
<dbReference type="Gene3D" id="2.30.30.1190">
    <property type="match status" value="1"/>
</dbReference>
<protein>
    <recommendedName>
        <fullName evidence="3">Zinc finger CCCH-type with G patch domain-containing protein</fullName>
    </recommendedName>
</protein>
<feature type="zinc finger region" description="C3H1-type" evidence="12">
    <location>
        <begin position="176"/>
        <end position="204"/>
    </location>
</feature>
<dbReference type="GO" id="GO:0005634">
    <property type="term" value="C:nucleus"/>
    <property type="evidence" value="ECO:0007669"/>
    <property type="project" value="UniProtKB-SubCell"/>
</dbReference>
<evidence type="ECO:0000256" key="1">
    <source>
        <dbReference type="ARBA" id="ARBA00004062"/>
    </source>
</evidence>
<keyword evidence="10" id="KW-0804">Transcription</keyword>
<keyword evidence="7 12" id="KW-0862">Zinc</keyword>
<keyword evidence="8" id="KW-0805">Transcription regulation</keyword>
<dbReference type="GO" id="GO:0001227">
    <property type="term" value="F:DNA-binding transcription repressor activity, RNA polymerase II-specific"/>
    <property type="evidence" value="ECO:0007669"/>
    <property type="project" value="TreeGrafter"/>
</dbReference>
<reference evidence="16" key="1">
    <citation type="submission" date="2015-11" db="EMBL/GenBank/DDBJ databases">
        <title>De novo transcriptome assembly of four potential Pierce s Disease insect vectors from Arizona vineyards.</title>
        <authorList>
            <person name="Tassone E.E."/>
        </authorList>
    </citation>
    <scope>NUCLEOTIDE SEQUENCE</scope>
</reference>
<keyword evidence="11" id="KW-0539">Nucleus</keyword>
<evidence type="ECO:0000256" key="11">
    <source>
        <dbReference type="ARBA" id="ARBA00023242"/>
    </source>
</evidence>
<organism evidence="16">
    <name type="scientific">Cuerna arida</name>
    <dbReference type="NCBI Taxonomy" id="1464854"/>
    <lineage>
        <taxon>Eukaryota</taxon>
        <taxon>Metazoa</taxon>
        <taxon>Ecdysozoa</taxon>
        <taxon>Arthropoda</taxon>
        <taxon>Hexapoda</taxon>
        <taxon>Insecta</taxon>
        <taxon>Pterygota</taxon>
        <taxon>Neoptera</taxon>
        <taxon>Paraneoptera</taxon>
        <taxon>Hemiptera</taxon>
        <taxon>Auchenorrhyncha</taxon>
        <taxon>Membracoidea</taxon>
        <taxon>Cicadellidae</taxon>
        <taxon>Cicadellinae</taxon>
        <taxon>Proconiini</taxon>
        <taxon>Cuerna</taxon>
    </lineage>
</organism>